<dbReference type="InterPro" id="IPR039424">
    <property type="entry name" value="SBP_5"/>
</dbReference>
<dbReference type="InterPro" id="IPR023765">
    <property type="entry name" value="SBP_5_CS"/>
</dbReference>
<comment type="caution">
    <text evidence="7">The sequence shown here is derived from an EMBL/GenBank/DDBJ whole genome shotgun (WGS) entry which is preliminary data.</text>
</comment>
<evidence type="ECO:0000259" key="6">
    <source>
        <dbReference type="Pfam" id="PF00496"/>
    </source>
</evidence>
<dbReference type="OrthoDB" id="9801912at2"/>
<dbReference type="Gene3D" id="3.40.190.10">
    <property type="entry name" value="Periplasmic binding protein-like II"/>
    <property type="match status" value="1"/>
</dbReference>
<dbReference type="Gene3D" id="3.10.105.10">
    <property type="entry name" value="Dipeptide-binding Protein, Domain 3"/>
    <property type="match status" value="1"/>
</dbReference>
<dbReference type="FunFam" id="3.90.76.10:FF:000001">
    <property type="entry name" value="Oligopeptide ABC transporter substrate-binding protein"/>
    <property type="match status" value="1"/>
</dbReference>
<feature type="chain" id="PRO_5017587006" evidence="5">
    <location>
        <begin position="35"/>
        <end position="564"/>
    </location>
</feature>
<dbReference type="SUPFAM" id="SSF53850">
    <property type="entry name" value="Periplasmic binding protein-like II"/>
    <property type="match status" value="1"/>
</dbReference>
<evidence type="ECO:0000256" key="1">
    <source>
        <dbReference type="ARBA" id="ARBA00004193"/>
    </source>
</evidence>
<dbReference type="GO" id="GO:1904680">
    <property type="term" value="F:peptide transmembrane transporter activity"/>
    <property type="evidence" value="ECO:0007669"/>
    <property type="project" value="TreeGrafter"/>
</dbReference>
<dbReference type="GO" id="GO:0042597">
    <property type="term" value="C:periplasmic space"/>
    <property type="evidence" value="ECO:0007669"/>
    <property type="project" value="UniProtKB-ARBA"/>
</dbReference>
<accession>A0A3E3K2V8</accession>
<keyword evidence="4 5" id="KW-0732">Signal</keyword>
<dbReference type="GO" id="GO:0043190">
    <property type="term" value="C:ATP-binding cassette (ABC) transporter complex"/>
    <property type="evidence" value="ECO:0007669"/>
    <property type="project" value="InterPro"/>
</dbReference>
<comment type="similarity">
    <text evidence="2">Belongs to the bacterial solute-binding protein 5 family.</text>
</comment>
<dbReference type="Gene3D" id="3.90.76.10">
    <property type="entry name" value="Dipeptide-binding Protein, Domain 1"/>
    <property type="match status" value="1"/>
</dbReference>
<name>A0A3E3K2V8_9FIRM</name>
<reference evidence="7 8" key="1">
    <citation type="submission" date="2018-08" db="EMBL/GenBank/DDBJ databases">
        <title>A genome reference for cultivated species of the human gut microbiota.</title>
        <authorList>
            <person name="Zou Y."/>
            <person name="Xue W."/>
            <person name="Luo G."/>
        </authorList>
    </citation>
    <scope>NUCLEOTIDE SEQUENCE [LARGE SCALE GENOMIC DNA]</scope>
    <source>
        <strain evidence="7 8">AF37-2AT</strain>
    </source>
</reference>
<feature type="domain" description="Solute-binding protein family 5" evidence="6">
    <location>
        <begin position="102"/>
        <end position="490"/>
    </location>
</feature>
<dbReference type="PANTHER" id="PTHR30290">
    <property type="entry name" value="PERIPLASMIC BINDING COMPONENT OF ABC TRANSPORTER"/>
    <property type="match status" value="1"/>
</dbReference>
<dbReference type="PIRSF" id="PIRSF002741">
    <property type="entry name" value="MppA"/>
    <property type="match status" value="1"/>
</dbReference>
<organism evidence="7 8">
    <name type="scientific">Sellimonas intestinalis</name>
    <dbReference type="NCBI Taxonomy" id="1653434"/>
    <lineage>
        <taxon>Bacteria</taxon>
        <taxon>Bacillati</taxon>
        <taxon>Bacillota</taxon>
        <taxon>Clostridia</taxon>
        <taxon>Lachnospirales</taxon>
        <taxon>Lachnospiraceae</taxon>
        <taxon>Sellimonas</taxon>
    </lineage>
</organism>
<dbReference type="GO" id="GO:0015833">
    <property type="term" value="P:peptide transport"/>
    <property type="evidence" value="ECO:0007669"/>
    <property type="project" value="TreeGrafter"/>
</dbReference>
<dbReference type="PANTHER" id="PTHR30290:SF10">
    <property type="entry name" value="PERIPLASMIC OLIGOPEPTIDE-BINDING PROTEIN-RELATED"/>
    <property type="match status" value="1"/>
</dbReference>
<keyword evidence="8" id="KW-1185">Reference proteome</keyword>
<evidence type="ECO:0000256" key="4">
    <source>
        <dbReference type="ARBA" id="ARBA00022729"/>
    </source>
</evidence>
<evidence type="ECO:0000256" key="5">
    <source>
        <dbReference type="SAM" id="SignalP"/>
    </source>
</evidence>
<evidence type="ECO:0000256" key="3">
    <source>
        <dbReference type="ARBA" id="ARBA00022448"/>
    </source>
</evidence>
<dbReference type="InterPro" id="IPR030678">
    <property type="entry name" value="Peptide/Ni-bd"/>
</dbReference>
<comment type="subcellular location">
    <subcellularLocation>
        <location evidence="1">Cell membrane</location>
        <topology evidence="1">Lipid-anchor</topology>
    </subcellularLocation>
</comment>
<dbReference type="CDD" id="cd08504">
    <property type="entry name" value="PBP2_OppA"/>
    <property type="match status" value="1"/>
</dbReference>
<evidence type="ECO:0000256" key="2">
    <source>
        <dbReference type="ARBA" id="ARBA00005695"/>
    </source>
</evidence>
<dbReference type="InterPro" id="IPR000914">
    <property type="entry name" value="SBP_5_dom"/>
</dbReference>
<protein>
    <submittedName>
        <fullName evidence="7">Peptide ABC transporter substrate-binding protein</fullName>
    </submittedName>
</protein>
<dbReference type="PROSITE" id="PS01040">
    <property type="entry name" value="SBP_BACTERIAL_5"/>
    <property type="match status" value="1"/>
</dbReference>
<dbReference type="Proteomes" id="UP000261080">
    <property type="component" value="Unassembled WGS sequence"/>
</dbReference>
<dbReference type="Pfam" id="PF00496">
    <property type="entry name" value="SBP_bac_5"/>
    <property type="match status" value="1"/>
</dbReference>
<proteinExistence type="inferred from homology"/>
<keyword evidence="3" id="KW-0813">Transport</keyword>
<dbReference type="EMBL" id="QVLX01000003">
    <property type="protein sequence ID" value="RGE87901.1"/>
    <property type="molecule type" value="Genomic_DNA"/>
</dbReference>
<gene>
    <name evidence="7" type="ORF">DW016_07260</name>
</gene>
<feature type="signal peptide" evidence="5">
    <location>
        <begin position="1"/>
        <end position="34"/>
    </location>
</feature>
<dbReference type="AlphaFoldDB" id="A0A3E3K2V8"/>
<evidence type="ECO:0000313" key="8">
    <source>
        <dbReference type="Proteomes" id="UP000261080"/>
    </source>
</evidence>
<evidence type="ECO:0000313" key="7">
    <source>
        <dbReference type="EMBL" id="RGE87901.1"/>
    </source>
</evidence>
<sequence>MPFILKKRRKTMKGKNVKKVLSAVLAGTMLLSLAACGNGNEGNAGSSGEKTKSEDQVLSIALGEEPTILDPYQIQDDNAFNVSYAVTEPLFRIAGEDGKDWEPGLATEFEENEDATVYTVTLREDAKWSDGTPITAEDVVYSFQRVVDPSFASPKANDYFYLKNAEAIIKGEKDKQELGVKALDDYTVEFVLEKPVDFFVDCLKTPGWAPIQKEAGEKYQDLYGAEPENMVFSGPFVVSEWVHDNSITLKKNDNYWDAKNVTLEEIQISLTSDKNAIQGMYEAGDLDMQRIGTELLEQYKDSPELREEGRLSVSFIEFNPKVEFLNNIKIREALSIAFDRKAYAANVVKNEKLAAYGMVPYGIRGTENGDFREQQGDLVKDAATDPKAIDRAKALLDEGLKEIGKSKKEMEDFLEILCVDSEGSKLQAQAVQAMWKDNLDLELTVTPMQTKMLIPMLTEGTFHCVIGGANTASYPDASEFLSFIYDEGKMDDPQFTEMWETSLSQIGDERIQTLKEVETYVLDQYVYIPQNFVENNYVISEKVEGLNIWPFGSEYDFKNVVMYE</sequence>